<organism evidence="1 2">
    <name type="scientific">Cytobacillus eiseniae</name>
    <dbReference type="NCBI Taxonomy" id="762947"/>
    <lineage>
        <taxon>Bacteria</taxon>
        <taxon>Bacillati</taxon>
        <taxon>Bacillota</taxon>
        <taxon>Bacilli</taxon>
        <taxon>Bacillales</taxon>
        <taxon>Bacillaceae</taxon>
        <taxon>Cytobacillus</taxon>
    </lineage>
</organism>
<name>A0ABS4RL96_9BACI</name>
<evidence type="ECO:0008006" key="3">
    <source>
        <dbReference type="Google" id="ProtNLM"/>
    </source>
</evidence>
<proteinExistence type="predicted"/>
<accession>A0ABS4RL96</accession>
<dbReference type="RefSeq" id="WP_066392120.1">
    <property type="nucleotide sequence ID" value="NZ_JAGIKZ010000033.1"/>
</dbReference>
<sequence length="68" mass="7621">MKKTCIQCQTEMIDDCKVTVEGDTPGMIISQKRKGSFNHVSAKTKASVCPNCGFVALYIDEFKEFKQL</sequence>
<keyword evidence="2" id="KW-1185">Reference proteome</keyword>
<evidence type="ECO:0000313" key="2">
    <source>
        <dbReference type="Proteomes" id="UP001519293"/>
    </source>
</evidence>
<evidence type="ECO:0000313" key="1">
    <source>
        <dbReference type="EMBL" id="MBP2243074.1"/>
    </source>
</evidence>
<comment type="caution">
    <text evidence="1">The sequence shown here is derived from an EMBL/GenBank/DDBJ whole genome shotgun (WGS) entry which is preliminary data.</text>
</comment>
<protein>
    <recommendedName>
        <fullName evidence="3">Nucleic acid-binding protein</fullName>
    </recommendedName>
</protein>
<dbReference type="Proteomes" id="UP001519293">
    <property type="component" value="Unassembled WGS sequence"/>
</dbReference>
<gene>
    <name evidence="1" type="ORF">J2Z40_003662</name>
</gene>
<dbReference type="EMBL" id="JAGIKZ010000033">
    <property type="protein sequence ID" value="MBP2243074.1"/>
    <property type="molecule type" value="Genomic_DNA"/>
</dbReference>
<reference evidence="1 2" key="1">
    <citation type="submission" date="2021-03" db="EMBL/GenBank/DDBJ databases">
        <title>Genomic Encyclopedia of Type Strains, Phase IV (KMG-IV): sequencing the most valuable type-strain genomes for metagenomic binning, comparative biology and taxonomic classification.</title>
        <authorList>
            <person name="Goeker M."/>
        </authorList>
    </citation>
    <scope>NUCLEOTIDE SEQUENCE [LARGE SCALE GENOMIC DNA]</scope>
    <source>
        <strain evidence="1 2">DSM 26675</strain>
    </source>
</reference>